<keyword evidence="7" id="KW-1185">Reference proteome</keyword>
<organism evidence="6 7">
    <name type="scientific">Panicum miliaceum</name>
    <name type="common">Proso millet</name>
    <name type="synonym">Broomcorn millet</name>
    <dbReference type="NCBI Taxonomy" id="4540"/>
    <lineage>
        <taxon>Eukaryota</taxon>
        <taxon>Viridiplantae</taxon>
        <taxon>Streptophyta</taxon>
        <taxon>Embryophyta</taxon>
        <taxon>Tracheophyta</taxon>
        <taxon>Spermatophyta</taxon>
        <taxon>Magnoliopsida</taxon>
        <taxon>Liliopsida</taxon>
        <taxon>Poales</taxon>
        <taxon>Poaceae</taxon>
        <taxon>PACMAD clade</taxon>
        <taxon>Panicoideae</taxon>
        <taxon>Panicodae</taxon>
        <taxon>Paniceae</taxon>
        <taxon>Panicinae</taxon>
        <taxon>Panicum</taxon>
        <taxon>Panicum sect. Panicum</taxon>
    </lineage>
</organism>
<dbReference type="Proteomes" id="UP000275267">
    <property type="component" value="Unassembled WGS sequence"/>
</dbReference>
<dbReference type="OrthoDB" id="339151at2759"/>
<evidence type="ECO:0000259" key="5">
    <source>
        <dbReference type="PROSITE" id="PS50177"/>
    </source>
</evidence>
<feature type="domain" description="RRM" evidence="4">
    <location>
        <begin position="320"/>
        <end position="397"/>
    </location>
</feature>
<dbReference type="GO" id="GO:0003729">
    <property type="term" value="F:mRNA binding"/>
    <property type="evidence" value="ECO:0007669"/>
    <property type="project" value="TreeGrafter"/>
</dbReference>
<dbReference type="Gene3D" id="3.30.70.330">
    <property type="match status" value="1"/>
</dbReference>
<dbReference type="EMBL" id="PQIB02000005">
    <property type="protein sequence ID" value="RLN17315.1"/>
    <property type="molecule type" value="Genomic_DNA"/>
</dbReference>
<dbReference type="InterPro" id="IPR018222">
    <property type="entry name" value="Nuclear_transport_factor_2_euk"/>
</dbReference>
<dbReference type="SMART" id="SM00360">
    <property type="entry name" value="RRM"/>
    <property type="match status" value="1"/>
</dbReference>
<dbReference type="Pfam" id="PF02136">
    <property type="entry name" value="NTF2"/>
    <property type="match status" value="1"/>
</dbReference>
<dbReference type="PROSITE" id="PS50102">
    <property type="entry name" value="RRM"/>
    <property type="match status" value="1"/>
</dbReference>
<feature type="compositionally biased region" description="Gly residues" evidence="3">
    <location>
        <begin position="705"/>
        <end position="715"/>
    </location>
</feature>
<feature type="compositionally biased region" description="Low complexity" evidence="3">
    <location>
        <begin position="534"/>
        <end position="545"/>
    </location>
</feature>
<feature type="compositionally biased region" description="Basic and acidic residues" evidence="3">
    <location>
        <begin position="435"/>
        <end position="460"/>
    </location>
</feature>
<dbReference type="PROSITE" id="PS50177">
    <property type="entry name" value="NTF2_DOMAIN"/>
    <property type="match status" value="1"/>
</dbReference>
<evidence type="ECO:0000256" key="2">
    <source>
        <dbReference type="PROSITE-ProRule" id="PRU00176"/>
    </source>
</evidence>
<dbReference type="FunFam" id="3.10.450.50:FF:000003">
    <property type="entry name" value="Nuclear transport factor 2 family protein"/>
    <property type="match status" value="1"/>
</dbReference>
<dbReference type="CDD" id="cd00590">
    <property type="entry name" value="RRM_SF"/>
    <property type="match status" value="1"/>
</dbReference>
<feature type="region of interest" description="Disordered" evidence="3">
    <location>
        <begin position="616"/>
        <end position="715"/>
    </location>
</feature>
<dbReference type="SUPFAM" id="SSF54427">
    <property type="entry name" value="NTF2-like"/>
    <property type="match status" value="1"/>
</dbReference>
<dbReference type="InterPro" id="IPR012677">
    <property type="entry name" value="Nucleotide-bd_a/b_plait_sf"/>
</dbReference>
<feature type="region of interest" description="Disordered" evidence="3">
    <location>
        <begin position="489"/>
        <end position="575"/>
    </location>
</feature>
<name>A0A3L6S8H6_PANMI</name>
<dbReference type="InterPro" id="IPR000504">
    <property type="entry name" value="RRM_dom"/>
</dbReference>
<sequence>MAGQAGNPANHHISPHVIGSAFVQQYYNILHEQPDQVHKFYQESSILGRPESNGTMVDVTTLGNIHEKIMSMDFRNCLTEIETADAQLSHRDGVLIVVTGSLTSDEGVCRRFTQSFFLAPQEAGGYFVLNDVFRFISERKPAEINQVGTQENGSGQNGMSASETCSALPEPTAEPEPTPADRSVMSDHVTAESIVTERQISNPSVNGTAVENNVNVEPPVQVVKEDPKKAPVAASPPPAPTQTDITKKSYASIVKDMKEGPLTLPVAKTTPSVAKQKPAPKPVPKAVEGLEKPSAKPAQANETNDMIVTQNNSSRSEQGYSIFVKNLPFSANVEIVEEEFKKFGAIKPGGVQVRHNKTDRFVFGFVEYESQQSMQAAIEASPIHMEEKEVCIEAKRTNSRGGRFQSGRGVYHGDNFRGRGGGYMDNASYRGGDNFNRRNDGENYNRRNEGESYNRRNEGESYNRRNEGEIYNHRNEGEIYNRRNEGEIYNRRNDGDNYNRRNDGENYNRRNDGGENFNRRNDGGENFNRRNDGGENFNRRNNFRNQNEFSGRGRGPPPPGNGYHQNGNGIHPARPFQNGNGRLSLAWFCTSPAVVAISLHEALLNLHITATASGEVTPAASSAGDGDAPWRTKLDSLPLPPRPIRRIALESDARRRRSMAAQRGSRPPWPWPSASTGQSQTRRPLPLKWALAPRPTQVSSAGVAVPGGGRTPVAV</sequence>
<dbReference type="CDD" id="cd00780">
    <property type="entry name" value="NTF2"/>
    <property type="match status" value="1"/>
</dbReference>
<dbReference type="GO" id="GO:0005829">
    <property type="term" value="C:cytosol"/>
    <property type="evidence" value="ECO:0007669"/>
    <property type="project" value="TreeGrafter"/>
</dbReference>
<accession>A0A3L6S8H6</accession>
<evidence type="ECO:0000259" key="4">
    <source>
        <dbReference type="PROSITE" id="PS50102"/>
    </source>
</evidence>
<feature type="compositionally biased region" description="Polar residues" evidence="3">
    <location>
        <begin position="148"/>
        <end position="165"/>
    </location>
</feature>
<feature type="domain" description="NTF2" evidence="5">
    <location>
        <begin position="18"/>
        <end position="135"/>
    </location>
</feature>
<gene>
    <name evidence="6" type="ORF">C2845_PM02G23240</name>
</gene>
<dbReference type="GO" id="GO:1990904">
    <property type="term" value="C:ribonucleoprotein complex"/>
    <property type="evidence" value="ECO:0007669"/>
    <property type="project" value="TreeGrafter"/>
</dbReference>
<dbReference type="PANTHER" id="PTHR10693:SF75">
    <property type="entry name" value="NUCLEAR TRANSPORT FACTOR 2"/>
    <property type="match status" value="1"/>
</dbReference>
<feature type="region of interest" description="Disordered" evidence="3">
    <location>
        <begin position="148"/>
        <end position="184"/>
    </location>
</feature>
<evidence type="ECO:0000256" key="1">
    <source>
        <dbReference type="ARBA" id="ARBA00022884"/>
    </source>
</evidence>
<feature type="region of interest" description="Disordered" evidence="3">
    <location>
        <begin position="271"/>
        <end position="298"/>
    </location>
</feature>
<evidence type="ECO:0000256" key="3">
    <source>
        <dbReference type="SAM" id="MobiDB-lite"/>
    </source>
</evidence>
<dbReference type="InterPro" id="IPR035979">
    <property type="entry name" value="RBD_domain_sf"/>
</dbReference>
<evidence type="ECO:0000313" key="6">
    <source>
        <dbReference type="EMBL" id="RLN17315.1"/>
    </source>
</evidence>
<feature type="region of interest" description="Disordered" evidence="3">
    <location>
        <begin position="430"/>
        <end position="460"/>
    </location>
</feature>
<protein>
    <submittedName>
        <fullName evidence="6">Ras GTPase-activating protein-binding protein 1-like</fullName>
    </submittedName>
</protein>
<keyword evidence="1 2" id="KW-0694">RNA-binding</keyword>
<dbReference type="InterPro" id="IPR002075">
    <property type="entry name" value="NTF2_dom"/>
</dbReference>
<dbReference type="InterPro" id="IPR039539">
    <property type="entry name" value="Ras_GTPase_bind_prot"/>
</dbReference>
<dbReference type="Pfam" id="PF00076">
    <property type="entry name" value="RRM_1"/>
    <property type="match status" value="1"/>
</dbReference>
<dbReference type="Gene3D" id="3.10.450.50">
    <property type="match status" value="1"/>
</dbReference>
<dbReference type="SUPFAM" id="SSF54928">
    <property type="entry name" value="RNA-binding domain, RBD"/>
    <property type="match status" value="1"/>
</dbReference>
<feature type="compositionally biased region" description="Basic and acidic residues" evidence="3">
    <location>
        <begin position="489"/>
        <end position="533"/>
    </location>
</feature>
<feature type="compositionally biased region" description="Polar residues" evidence="3">
    <location>
        <begin position="673"/>
        <end position="682"/>
    </location>
</feature>
<reference evidence="7" key="1">
    <citation type="journal article" date="2019" name="Nat. Commun.">
        <title>The genome of broomcorn millet.</title>
        <authorList>
            <person name="Zou C."/>
            <person name="Miki D."/>
            <person name="Li D."/>
            <person name="Tang Q."/>
            <person name="Xiao L."/>
            <person name="Rajput S."/>
            <person name="Deng P."/>
            <person name="Jia W."/>
            <person name="Huang R."/>
            <person name="Zhang M."/>
            <person name="Sun Y."/>
            <person name="Hu J."/>
            <person name="Fu X."/>
            <person name="Schnable P.S."/>
            <person name="Li F."/>
            <person name="Zhang H."/>
            <person name="Feng B."/>
            <person name="Zhu X."/>
            <person name="Liu R."/>
            <person name="Schnable J.C."/>
            <person name="Zhu J.-K."/>
            <person name="Zhang H."/>
        </authorList>
    </citation>
    <scope>NUCLEOTIDE SEQUENCE [LARGE SCALE GENOMIC DNA]</scope>
</reference>
<dbReference type="InterPro" id="IPR032710">
    <property type="entry name" value="NTF2-like_dom_sf"/>
</dbReference>
<evidence type="ECO:0000313" key="7">
    <source>
        <dbReference type="Proteomes" id="UP000275267"/>
    </source>
</evidence>
<dbReference type="AlphaFoldDB" id="A0A3L6S8H6"/>
<proteinExistence type="predicted"/>
<comment type="caution">
    <text evidence="6">The sequence shown here is derived from an EMBL/GenBank/DDBJ whole genome shotgun (WGS) entry which is preliminary data.</text>
</comment>
<dbReference type="PANTHER" id="PTHR10693">
    <property type="entry name" value="RAS GTPASE-ACTIVATING PROTEIN-BINDING PROTEIN"/>
    <property type="match status" value="1"/>
</dbReference>
<dbReference type="STRING" id="4540.A0A3L6S8H6"/>